<dbReference type="GO" id="GO:0006508">
    <property type="term" value="P:proteolysis"/>
    <property type="evidence" value="ECO:0007669"/>
    <property type="project" value="InterPro"/>
</dbReference>
<dbReference type="SUPFAM" id="SSF50494">
    <property type="entry name" value="Trypsin-like serine proteases"/>
    <property type="match status" value="1"/>
</dbReference>
<dbReference type="PANTHER" id="PTHR24276">
    <property type="entry name" value="POLYSERASE-RELATED"/>
    <property type="match status" value="1"/>
</dbReference>
<sequence>MKATQLLSNILCIASLTAQPVSAIVGGTAASADSAPFTVSIITKTWTGNTHSCGGSLISAKTVLTSAYCVDGSSASGLAVRVGSLERSSGGRVEQVKEVFLHPQYSSNSQDNDYAIIHLQNSVTDILPALISKEEPVSGAPLTLYGWGKTDKASQEDSKTLQQLHTTFINQSDCNELWSDTIVVTSDKNCDAAPEKNQGSCYRDQGGPVVNEFGEIVGLIGKYNYCQEDSNGRPDINAATIDEIQWIDDNTV</sequence>
<dbReference type="EMBL" id="JAPZBR010000005">
    <property type="protein sequence ID" value="KAJ5353612.1"/>
    <property type="molecule type" value="Genomic_DNA"/>
</dbReference>
<dbReference type="InterPro" id="IPR001314">
    <property type="entry name" value="Peptidase_S1A"/>
</dbReference>
<dbReference type="InterPro" id="IPR001254">
    <property type="entry name" value="Trypsin_dom"/>
</dbReference>
<dbReference type="InterPro" id="IPR009003">
    <property type="entry name" value="Peptidase_S1_PA"/>
</dbReference>
<keyword evidence="3" id="KW-0732">Signal</keyword>
<reference evidence="5" key="1">
    <citation type="submission" date="2022-12" db="EMBL/GenBank/DDBJ databases">
        <authorList>
            <person name="Petersen C."/>
        </authorList>
    </citation>
    <scope>NUCLEOTIDE SEQUENCE</scope>
    <source>
        <strain evidence="5">IBT 35675</strain>
    </source>
</reference>
<feature type="signal peptide" evidence="3">
    <location>
        <begin position="1"/>
        <end position="23"/>
    </location>
</feature>
<comment type="similarity">
    <text evidence="1">Belongs to the peptidase S1 family.</text>
</comment>
<dbReference type="Proteomes" id="UP001148299">
    <property type="component" value="Unassembled WGS sequence"/>
</dbReference>
<evidence type="ECO:0000256" key="2">
    <source>
        <dbReference type="ARBA" id="ARBA00023157"/>
    </source>
</evidence>
<evidence type="ECO:0000256" key="1">
    <source>
        <dbReference type="ARBA" id="ARBA00007664"/>
    </source>
</evidence>
<accession>A0A9W9R4K2</accession>
<dbReference type="FunFam" id="2.40.10.10:FF:000068">
    <property type="entry name" value="transmembrane protease serine 2"/>
    <property type="match status" value="1"/>
</dbReference>
<dbReference type="CDD" id="cd00190">
    <property type="entry name" value="Tryp_SPc"/>
    <property type="match status" value="1"/>
</dbReference>
<evidence type="ECO:0000256" key="3">
    <source>
        <dbReference type="SAM" id="SignalP"/>
    </source>
</evidence>
<dbReference type="SMART" id="SM00020">
    <property type="entry name" value="Tryp_SPc"/>
    <property type="match status" value="1"/>
</dbReference>
<dbReference type="PANTHER" id="PTHR24276:SF98">
    <property type="entry name" value="FI18310P1-RELATED"/>
    <property type="match status" value="1"/>
</dbReference>
<keyword evidence="2" id="KW-1015">Disulfide bond</keyword>
<dbReference type="AlphaFoldDB" id="A0A9W9R4K2"/>
<reference evidence="5" key="2">
    <citation type="journal article" date="2023" name="IMA Fungus">
        <title>Comparative genomic study of the Penicillium genus elucidates a diverse pangenome and 15 lateral gene transfer events.</title>
        <authorList>
            <person name="Petersen C."/>
            <person name="Sorensen T."/>
            <person name="Nielsen M.R."/>
            <person name="Sondergaard T.E."/>
            <person name="Sorensen J.L."/>
            <person name="Fitzpatrick D.A."/>
            <person name="Frisvad J.C."/>
            <person name="Nielsen K.L."/>
        </authorList>
    </citation>
    <scope>NUCLEOTIDE SEQUENCE</scope>
    <source>
        <strain evidence="5">IBT 35675</strain>
    </source>
</reference>
<dbReference type="PRINTS" id="PR00722">
    <property type="entry name" value="CHYMOTRYPSIN"/>
</dbReference>
<dbReference type="GO" id="GO:0004252">
    <property type="term" value="F:serine-type endopeptidase activity"/>
    <property type="evidence" value="ECO:0007669"/>
    <property type="project" value="InterPro"/>
</dbReference>
<protein>
    <submittedName>
        <fullName evidence="5">Trypsin-like cysteine/serine peptidase domain-containing protein</fullName>
    </submittedName>
</protein>
<evidence type="ECO:0000259" key="4">
    <source>
        <dbReference type="PROSITE" id="PS50240"/>
    </source>
</evidence>
<dbReference type="InterPro" id="IPR050430">
    <property type="entry name" value="Peptidase_S1"/>
</dbReference>
<dbReference type="Gene3D" id="2.40.10.10">
    <property type="entry name" value="Trypsin-like serine proteases"/>
    <property type="match status" value="2"/>
</dbReference>
<dbReference type="Pfam" id="PF00089">
    <property type="entry name" value="Trypsin"/>
    <property type="match status" value="1"/>
</dbReference>
<comment type="caution">
    <text evidence="5">The sequence shown here is derived from an EMBL/GenBank/DDBJ whole genome shotgun (WGS) entry which is preliminary data.</text>
</comment>
<dbReference type="InterPro" id="IPR043504">
    <property type="entry name" value="Peptidase_S1_PA_chymotrypsin"/>
</dbReference>
<proteinExistence type="inferred from homology"/>
<name>A0A9W9R4K2_PENBR</name>
<feature type="chain" id="PRO_5040859460" evidence="3">
    <location>
        <begin position="24"/>
        <end position="252"/>
    </location>
</feature>
<keyword evidence="6" id="KW-1185">Reference proteome</keyword>
<dbReference type="PROSITE" id="PS50240">
    <property type="entry name" value="TRYPSIN_DOM"/>
    <property type="match status" value="1"/>
</dbReference>
<organism evidence="5 6">
    <name type="scientific">Penicillium brevicompactum</name>
    <dbReference type="NCBI Taxonomy" id="5074"/>
    <lineage>
        <taxon>Eukaryota</taxon>
        <taxon>Fungi</taxon>
        <taxon>Dikarya</taxon>
        <taxon>Ascomycota</taxon>
        <taxon>Pezizomycotina</taxon>
        <taxon>Eurotiomycetes</taxon>
        <taxon>Eurotiomycetidae</taxon>
        <taxon>Eurotiales</taxon>
        <taxon>Aspergillaceae</taxon>
        <taxon>Penicillium</taxon>
    </lineage>
</organism>
<gene>
    <name evidence="5" type="ORF">N7541_006176</name>
</gene>
<evidence type="ECO:0000313" key="5">
    <source>
        <dbReference type="EMBL" id="KAJ5353612.1"/>
    </source>
</evidence>
<evidence type="ECO:0000313" key="6">
    <source>
        <dbReference type="Proteomes" id="UP001148299"/>
    </source>
</evidence>
<feature type="domain" description="Peptidase S1" evidence="4">
    <location>
        <begin position="24"/>
        <end position="252"/>
    </location>
</feature>